<reference evidence="2 3" key="1">
    <citation type="submission" date="2011-08" db="EMBL/GenBank/DDBJ databases">
        <title>The Genome Sequence of Plasmodium vivax India VII.</title>
        <authorList>
            <consortium name="The Broad Institute Genome Sequencing Platform"/>
            <consortium name="The Broad Institute Genome Sequencing Center for Infectious Disease"/>
            <person name="Neafsey D."/>
            <person name="Carlton J."/>
            <person name="Barnwell J."/>
            <person name="Collins W."/>
            <person name="Escalante A."/>
            <person name="Mullikin J."/>
            <person name="Saul A."/>
            <person name="Guigo R."/>
            <person name="Camara F."/>
            <person name="Young S.K."/>
            <person name="Zeng Q."/>
            <person name="Gargeya S."/>
            <person name="Fitzgerald M."/>
            <person name="Haas B."/>
            <person name="Abouelleil A."/>
            <person name="Alvarado L."/>
            <person name="Arachchi H.M."/>
            <person name="Berlin A."/>
            <person name="Brown A."/>
            <person name="Chapman S.B."/>
            <person name="Chen Z."/>
            <person name="Dunbar C."/>
            <person name="Freedman E."/>
            <person name="Gearin G."/>
            <person name="Gellesch M."/>
            <person name="Goldberg J."/>
            <person name="Griggs A."/>
            <person name="Gujja S."/>
            <person name="Heiman D."/>
            <person name="Howarth C."/>
            <person name="Larson L."/>
            <person name="Lui A."/>
            <person name="MacDonald P.J.P."/>
            <person name="Montmayeur A."/>
            <person name="Murphy C."/>
            <person name="Neiman D."/>
            <person name="Pearson M."/>
            <person name="Priest M."/>
            <person name="Roberts A."/>
            <person name="Saif S."/>
            <person name="Shea T."/>
            <person name="Shenoy N."/>
            <person name="Sisk P."/>
            <person name="Stolte C."/>
            <person name="Sykes S."/>
            <person name="Wortman J."/>
            <person name="Nusbaum C."/>
            <person name="Birren B."/>
        </authorList>
    </citation>
    <scope>NUCLEOTIDE SEQUENCE [LARGE SCALE GENOMIC DNA]</scope>
    <source>
        <strain evidence="2 3">India VII</strain>
    </source>
</reference>
<dbReference type="InterPro" id="IPR022139">
    <property type="entry name" value="Fam-L/Fam-M-like_plasmodium"/>
</dbReference>
<keyword evidence="1" id="KW-0812">Transmembrane</keyword>
<evidence type="ECO:0000256" key="1">
    <source>
        <dbReference type="SAM" id="Phobius"/>
    </source>
</evidence>
<proteinExistence type="predicted"/>
<dbReference type="OrthoDB" id="389387at2759"/>
<gene>
    <name evidence="2" type="ORF">PVIIG_05808</name>
</gene>
<accession>A0A0J9S4H6</accession>
<sequence length="260" mass="30451">MGFIKIHNINGKKILTIEDQNKRGIGLNICFKRYLAEYEGETEIDKTGLYKNSPYYFENKGTSNYHDYVSIYENIKNSDSKKLKLYKTSYKHRYAKKKGLSKLDCYCEKKIFDKIDYINNLAKQMRNDKKLYKKKIYNKFGYGLIILAILPFLGLVIPSFFNKYNPYIKNWCFSDCADDHGKGSATEAHNGTHYTRSNISGNAWGIITTVNHVFVYLSTIFVLFMVIYILIKVIKYERIKAGKGKIKGKDYYRFCKNIFI</sequence>
<feature type="transmembrane region" description="Helical" evidence="1">
    <location>
        <begin position="213"/>
        <end position="231"/>
    </location>
</feature>
<feature type="transmembrane region" description="Helical" evidence="1">
    <location>
        <begin position="140"/>
        <end position="161"/>
    </location>
</feature>
<dbReference type="Proteomes" id="UP000053562">
    <property type="component" value="Unassembled WGS sequence"/>
</dbReference>
<keyword evidence="1" id="KW-1133">Transmembrane helix</keyword>
<name>A0A0J9S4H6_PLAVI</name>
<organism evidence="2 3">
    <name type="scientific">Plasmodium vivax India VII</name>
    <dbReference type="NCBI Taxonomy" id="1077284"/>
    <lineage>
        <taxon>Eukaryota</taxon>
        <taxon>Sar</taxon>
        <taxon>Alveolata</taxon>
        <taxon>Apicomplexa</taxon>
        <taxon>Aconoidasida</taxon>
        <taxon>Haemosporida</taxon>
        <taxon>Plasmodiidae</taxon>
        <taxon>Plasmodium</taxon>
        <taxon>Plasmodium (Plasmodium)</taxon>
    </lineage>
</organism>
<keyword evidence="1" id="KW-0472">Membrane</keyword>
<evidence type="ECO:0000313" key="2">
    <source>
        <dbReference type="EMBL" id="KMZ76922.1"/>
    </source>
</evidence>
<evidence type="ECO:0008006" key="4">
    <source>
        <dbReference type="Google" id="ProtNLM"/>
    </source>
</evidence>
<protein>
    <recommendedName>
        <fullName evidence="4">Variable surface protein Vir35</fullName>
    </recommendedName>
</protein>
<dbReference type="EMBL" id="KQ234572">
    <property type="protein sequence ID" value="KMZ76922.1"/>
    <property type="molecule type" value="Genomic_DNA"/>
</dbReference>
<evidence type="ECO:0000313" key="3">
    <source>
        <dbReference type="Proteomes" id="UP000053562"/>
    </source>
</evidence>
<dbReference type="Pfam" id="PF12420">
    <property type="entry name" value="DUF3671"/>
    <property type="match status" value="1"/>
</dbReference>
<dbReference type="AlphaFoldDB" id="A0A0J9S4H6"/>